<evidence type="ECO:0000313" key="2">
    <source>
        <dbReference type="EMBL" id="QBR92977.1"/>
    </source>
</evidence>
<accession>A0A4P7GMG7</accession>
<sequence length="168" mass="18853">MSLPNPLHRPYPDDVYTGEGGEATAWIRRDETDPELTYRNGGTCEYLATGDQTGGLYGLYRWSFGETESGPDPHFHRAITESFYVLEGTVRLYDGHDWITAKGGDFLHVPEGGIHGFRGSDHARMLLMFTPGAPREDYFETLGSLGHGATMTDDERAAFMLQHDTYWV</sequence>
<feature type="domain" description="Cupin type-2" evidence="1">
    <location>
        <begin position="68"/>
        <end position="128"/>
    </location>
</feature>
<dbReference type="AlphaFoldDB" id="A0A4P7GMG7"/>
<gene>
    <name evidence="2" type="ORF">EXE57_12375</name>
</gene>
<evidence type="ECO:0000259" key="1">
    <source>
        <dbReference type="Pfam" id="PF07883"/>
    </source>
</evidence>
<dbReference type="SUPFAM" id="SSF51182">
    <property type="entry name" value="RmlC-like cupins"/>
    <property type="match status" value="1"/>
</dbReference>
<proteinExistence type="predicted"/>
<reference evidence="2 3" key="1">
    <citation type="submission" date="2019-03" db="EMBL/GenBank/DDBJ databases">
        <title>Three New Species of Nocardioides, Nocardioides euryhalodurans sp. nov., Nocardioides seonyuensis sp. nov. and Nocardioides eburneoflavus sp. nov., Iolated from Soil.</title>
        <authorList>
            <person name="Roh S.G."/>
            <person name="Lee C."/>
            <person name="Kim M.-K."/>
            <person name="Kim S.B."/>
        </authorList>
    </citation>
    <scope>NUCLEOTIDE SEQUENCE [LARGE SCALE GENOMIC DNA]</scope>
    <source>
        <strain evidence="2 3">MMS17-SY117</strain>
    </source>
</reference>
<dbReference type="InterPro" id="IPR013096">
    <property type="entry name" value="Cupin_2"/>
</dbReference>
<dbReference type="InterPro" id="IPR014710">
    <property type="entry name" value="RmlC-like_jellyroll"/>
</dbReference>
<dbReference type="InterPro" id="IPR011051">
    <property type="entry name" value="RmlC_Cupin_sf"/>
</dbReference>
<organism evidence="2 3">
    <name type="scientific">Nocardioides euryhalodurans</name>
    <dbReference type="NCBI Taxonomy" id="2518370"/>
    <lineage>
        <taxon>Bacteria</taxon>
        <taxon>Bacillati</taxon>
        <taxon>Actinomycetota</taxon>
        <taxon>Actinomycetes</taxon>
        <taxon>Propionibacteriales</taxon>
        <taxon>Nocardioidaceae</taxon>
        <taxon>Nocardioides</taxon>
    </lineage>
</organism>
<dbReference type="RefSeq" id="WP_135077932.1">
    <property type="nucleotide sequence ID" value="NZ_CP038267.1"/>
</dbReference>
<dbReference type="Gene3D" id="2.60.120.10">
    <property type="entry name" value="Jelly Rolls"/>
    <property type="match status" value="1"/>
</dbReference>
<dbReference type="Proteomes" id="UP000294894">
    <property type="component" value="Chromosome"/>
</dbReference>
<dbReference type="KEGG" id="noy:EXE57_12375"/>
<dbReference type="InterPro" id="IPR053146">
    <property type="entry name" value="QDO-like"/>
</dbReference>
<protein>
    <submittedName>
        <fullName evidence="2">Cupin domain-containing protein</fullName>
    </submittedName>
</protein>
<keyword evidence="3" id="KW-1185">Reference proteome</keyword>
<dbReference type="EMBL" id="CP038267">
    <property type="protein sequence ID" value="QBR92977.1"/>
    <property type="molecule type" value="Genomic_DNA"/>
</dbReference>
<dbReference type="Pfam" id="PF07883">
    <property type="entry name" value="Cupin_2"/>
    <property type="match status" value="1"/>
</dbReference>
<dbReference type="PANTHER" id="PTHR36440">
    <property type="entry name" value="PUTATIVE (AFU_ORTHOLOGUE AFUA_8G07350)-RELATED"/>
    <property type="match status" value="1"/>
</dbReference>
<dbReference type="PANTHER" id="PTHR36440:SF1">
    <property type="entry name" value="PUTATIVE (AFU_ORTHOLOGUE AFUA_8G07350)-RELATED"/>
    <property type="match status" value="1"/>
</dbReference>
<evidence type="ECO:0000313" key="3">
    <source>
        <dbReference type="Proteomes" id="UP000294894"/>
    </source>
</evidence>
<name>A0A4P7GMG7_9ACTN</name>
<dbReference type="OrthoDB" id="5243731at2"/>